<dbReference type="OMA" id="QDFWKRS"/>
<feature type="transmembrane region" description="Helical" evidence="5">
    <location>
        <begin position="83"/>
        <end position="106"/>
    </location>
</feature>
<evidence type="ECO:0000313" key="7">
    <source>
        <dbReference type="EMBL" id="KAJ6221306.1"/>
    </source>
</evidence>
<evidence type="ECO:0000256" key="4">
    <source>
        <dbReference type="ARBA" id="ARBA00023136"/>
    </source>
</evidence>
<feature type="transmembrane region" description="Helical" evidence="5">
    <location>
        <begin position="171"/>
        <end position="191"/>
    </location>
</feature>
<feature type="transmembrane region" description="Helical" evidence="5">
    <location>
        <begin position="395"/>
        <end position="420"/>
    </location>
</feature>
<dbReference type="Proteomes" id="UP001142055">
    <property type="component" value="Chromosome 2"/>
</dbReference>
<keyword evidence="2 5" id="KW-0812">Transmembrane</keyword>
<feature type="transmembrane region" description="Helical" evidence="5">
    <location>
        <begin position="280"/>
        <end position="307"/>
    </location>
</feature>
<proteinExistence type="predicted"/>
<reference evidence="7" key="1">
    <citation type="submission" date="2022-12" db="EMBL/GenBank/DDBJ databases">
        <title>Genome assemblies of Blomia tropicalis.</title>
        <authorList>
            <person name="Cui Y."/>
        </authorList>
    </citation>
    <scope>NUCLEOTIDE SEQUENCE</scope>
    <source>
        <tissue evidence="7">Adult mites</tissue>
    </source>
</reference>
<protein>
    <recommendedName>
        <fullName evidence="6">Amino acid transporter transmembrane domain-containing protein</fullName>
    </recommendedName>
</protein>
<keyword evidence="4 5" id="KW-0472">Membrane</keyword>
<evidence type="ECO:0000256" key="5">
    <source>
        <dbReference type="SAM" id="Phobius"/>
    </source>
</evidence>
<dbReference type="Pfam" id="PF01490">
    <property type="entry name" value="Aa_trans"/>
    <property type="match status" value="1"/>
</dbReference>
<evidence type="ECO:0000259" key="6">
    <source>
        <dbReference type="Pfam" id="PF01490"/>
    </source>
</evidence>
<keyword evidence="3 5" id="KW-1133">Transmembrane helix</keyword>
<organism evidence="7 8">
    <name type="scientific">Blomia tropicalis</name>
    <name type="common">Mite</name>
    <dbReference type="NCBI Taxonomy" id="40697"/>
    <lineage>
        <taxon>Eukaryota</taxon>
        <taxon>Metazoa</taxon>
        <taxon>Ecdysozoa</taxon>
        <taxon>Arthropoda</taxon>
        <taxon>Chelicerata</taxon>
        <taxon>Arachnida</taxon>
        <taxon>Acari</taxon>
        <taxon>Acariformes</taxon>
        <taxon>Sarcoptiformes</taxon>
        <taxon>Astigmata</taxon>
        <taxon>Glycyphagoidea</taxon>
        <taxon>Echimyopodidae</taxon>
        <taxon>Blomia</taxon>
    </lineage>
</organism>
<evidence type="ECO:0000256" key="1">
    <source>
        <dbReference type="ARBA" id="ARBA00004141"/>
    </source>
</evidence>
<comment type="caution">
    <text evidence="7">The sequence shown here is derived from an EMBL/GenBank/DDBJ whole genome shotgun (WGS) entry which is preliminary data.</text>
</comment>
<feature type="transmembrane region" description="Helical" evidence="5">
    <location>
        <begin position="250"/>
        <end position="268"/>
    </location>
</feature>
<dbReference type="EMBL" id="JAPWDV010000002">
    <property type="protein sequence ID" value="KAJ6221306.1"/>
    <property type="molecule type" value="Genomic_DNA"/>
</dbReference>
<dbReference type="OrthoDB" id="438545at2759"/>
<dbReference type="Gene3D" id="1.20.1740.10">
    <property type="entry name" value="Amino acid/polyamine transporter I"/>
    <property type="match status" value="1"/>
</dbReference>
<evidence type="ECO:0000256" key="2">
    <source>
        <dbReference type="ARBA" id="ARBA00022692"/>
    </source>
</evidence>
<sequence>METPPPPQIVDERTYLLRKNSARSNRLEPNPINVEVTDDYDQRESTPQQSQLGYFAVIFLTVNATLGAGLLNIPYAFAQSGGLFPSICAQMVHVLLVVASLLILTGCSNISKSDSLQGVVTHFCGRFWRLVCSLSIFLYSYGACVTYVIIIGDQLTKIFGTFYPSVYNQHWYFDGDLFIILICIFTILPLCCSKHISFLKFASFFGFLCTLYLTILIFVEFLKIDDHYDNSTVHLLSSDQPIGSIDWSKIFNVIPVLTFSYQCQLSWVPTYAQIEKRDNYFRISVMILVSLLICFLSYTWTAVFGILSFGSNGIEKDIMQNYDPKDPFVLFAMILLIVKTIVVYPVLLFCGRIVIEELMPYLNSRQPFLLRVIIATIWVLSSCTLAILVPNIAVVINYLGSLANLFVFILPGLCLYYSILDDEQLALMQKELWLIRNRTTLLCISIIFVAYGIFILVISIAQIAIQQTRNISHN</sequence>
<dbReference type="GO" id="GO:0015179">
    <property type="term" value="F:L-amino acid transmembrane transporter activity"/>
    <property type="evidence" value="ECO:0007669"/>
    <property type="project" value="TreeGrafter"/>
</dbReference>
<feature type="transmembrane region" description="Helical" evidence="5">
    <location>
        <begin position="327"/>
        <end position="347"/>
    </location>
</feature>
<accession>A0A9Q0RPX0</accession>
<feature type="domain" description="Amino acid transporter transmembrane" evidence="6">
    <location>
        <begin position="56"/>
        <end position="456"/>
    </location>
</feature>
<feature type="transmembrane region" description="Helical" evidence="5">
    <location>
        <begin position="127"/>
        <end position="151"/>
    </location>
</feature>
<dbReference type="InterPro" id="IPR013057">
    <property type="entry name" value="AA_transpt_TM"/>
</dbReference>
<name>A0A9Q0RPX0_BLOTA</name>
<evidence type="ECO:0000256" key="3">
    <source>
        <dbReference type="ARBA" id="ARBA00022989"/>
    </source>
</evidence>
<keyword evidence="8" id="KW-1185">Reference proteome</keyword>
<gene>
    <name evidence="7" type="ORF">RDWZM_007118</name>
</gene>
<evidence type="ECO:0000313" key="8">
    <source>
        <dbReference type="Proteomes" id="UP001142055"/>
    </source>
</evidence>
<dbReference type="GO" id="GO:0016020">
    <property type="term" value="C:membrane"/>
    <property type="evidence" value="ECO:0007669"/>
    <property type="project" value="UniProtKB-SubCell"/>
</dbReference>
<feature type="transmembrane region" description="Helical" evidence="5">
    <location>
        <begin position="52"/>
        <end position="77"/>
    </location>
</feature>
<feature type="transmembrane region" description="Helical" evidence="5">
    <location>
        <begin position="198"/>
        <end position="219"/>
    </location>
</feature>
<dbReference type="PANTHER" id="PTHR22950:SF652">
    <property type="entry name" value="TRANSMEMBRANE AMINO ACID TRANSPORTER FAMILY PROTEIN"/>
    <property type="match status" value="1"/>
</dbReference>
<comment type="subcellular location">
    <subcellularLocation>
        <location evidence="1">Membrane</location>
        <topology evidence="1">Multi-pass membrane protein</topology>
    </subcellularLocation>
</comment>
<feature type="transmembrane region" description="Helical" evidence="5">
    <location>
        <begin position="368"/>
        <end position="389"/>
    </location>
</feature>
<feature type="transmembrane region" description="Helical" evidence="5">
    <location>
        <begin position="441"/>
        <end position="465"/>
    </location>
</feature>
<dbReference type="AlphaFoldDB" id="A0A9Q0RPX0"/>
<dbReference type="PANTHER" id="PTHR22950">
    <property type="entry name" value="AMINO ACID TRANSPORTER"/>
    <property type="match status" value="1"/>
</dbReference>